<dbReference type="AlphaFoldDB" id="A0A5N5QXW6"/>
<feature type="compositionally biased region" description="Basic and acidic residues" evidence="1">
    <location>
        <begin position="331"/>
        <end position="362"/>
    </location>
</feature>
<evidence type="ECO:0000256" key="1">
    <source>
        <dbReference type="SAM" id="MobiDB-lite"/>
    </source>
</evidence>
<evidence type="ECO:0000313" key="3">
    <source>
        <dbReference type="Proteomes" id="UP000383932"/>
    </source>
</evidence>
<comment type="caution">
    <text evidence="2">The sequence shown here is derived from an EMBL/GenBank/DDBJ whole genome shotgun (WGS) entry which is preliminary data.</text>
</comment>
<dbReference type="Proteomes" id="UP000383932">
    <property type="component" value="Unassembled WGS sequence"/>
</dbReference>
<protein>
    <submittedName>
        <fullName evidence="2">Neuroguidin-B</fullName>
    </submittedName>
</protein>
<dbReference type="Pfam" id="PF04000">
    <property type="entry name" value="Sas10_Utp3"/>
    <property type="match status" value="1"/>
</dbReference>
<sequence>MASASASNADIRAFCDLTIEMTRSIASARQLIQSLLTKQDSELDTSAGISLLSLKNYVMLSYIHSLALLSSHRLLGHSLLDRTPPSESFGVSDRSVRGCDAGDLVDTMVEDRIILEKAKTLEARMKYQIGKLVRLAQDNPQDEGDVIDDPLAFKPNISNLTAPPAQRGRITTEAANAEGGAASDVGSGSDAEGDNEIYRPPKLAPVPYTEARSKKSRSERAYKSQTLSSLLTLDPSRPHSESASGLALGSTSLSSARARELKHITEYEEENMTRLVMNKKEARKRRRDEEDMAFGGASARRGGGAALRDEFEDVLGAIDRKRGVSGGDGYEELRQKGRKSNAFERSRVRKVDQAVETRDGPRARKRSKFEAAIKANKRSIKRRK</sequence>
<organism evidence="2 3">
    <name type="scientific">Ceratobasidium theobromae</name>
    <dbReference type="NCBI Taxonomy" id="1582974"/>
    <lineage>
        <taxon>Eukaryota</taxon>
        <taxon>Fungi</taxon>
        <taxon>Dikarya</taxon>
        <taxon>Basidiomycota</taxon>
        <taxon>Agaricomycotina</taxon>
        <taxon>Agaricomycetes</taxon>
        <taxon>Cantharellales</taxon>
        <taxon>Ceratobasidiaceae</taxon>
        <taxon>Ceratobasidium</taxon>
    </lineage>
</organism>
<feature type="region of interest" description="Disordered" evidence="1">
    <location>
        <begin position="175"/>
        <end position="255"/>
    </location>
</feature>
<accession>A0A5N5QXW6</accession>
<dbReference type="OrthoDB" id="203440at2759"/>
<dbReference type="PANTHER" id="PTHR13237:SF9">
    <property type="entry name" value="NEUROGUIDIN"/>
    <property type="match status" value="1"/>
</dbReference>
<feature type="compositionally biased region" description="Basic residues" evidence="1">
    <location>
        <begin position="375"/>
        <end position="384"/>
    </location>
</feature>
<dbReference type="EMBL" id="SSOP01000001">
    <property type="protein sequence ID" value="KAB5596441.1"/>
    <property type="molecule type" value="Genomic_DNA"/>
</dbReference>
<feature type="region of interest" description="Disordered" evidence="1">
    <location>
        <begin position="281"/>
        <end position="302"/>
    </location>
</feature>
<feature type="compositionally biased region" description="Basic and acidic residues" evidence="1">
    <location>
        <begin position="211"/>
        <end position="222"/>
    </location>
</feature>
<feature type="compositionally biased region" description="Low complexity" evidence="1">
    <location>
        <begin position="241"/>
        <end position="255"/>
    </location>
</feature>
<feature type="compositionally biased region" description="Low complexity" evidence="1">
    <location>
        <begin position="175"/>
        <end position="190"/>
    </location>
</feature>
<dbReference type="InterPro" id="IPR007146">
    <property type="entry name" value="Sas10/Utp3/C1D"/>
</dbReference>
<gene>
    <name evidence="2" type="ORF">CTheo_78</name>
</gene>
<name>A0A5N5QXW6_9AGAM</name>
<dbReference type="PANTHER" id="PTHR13237">
    <property type="entry name" value="SOMETHING ABOUT SILENCING PROTEIN 10-RELATED"/>
    <property type="match status" value="1"/>
</dbReference>
<feature type="region of interest" description="Disordered" evidence="1">
    <location>
        <begin position="324"/>
        <end position="384"/>
    </location>
</feature>
<evidence type="ECO:0000313" key="2">
    <source>
        <dbReference type="EMBL" id="KAB5596441.1"/>
    </source>
</evidence>
<reference evidence="2 3" key="1">
    <citation type="journal article" date="2019" name="Fungal Biol. Biotechnol.">
        <title>Draft genome sequence of fastidious pathogen Ceratobasidium theobromae, which causes vascular-streak dieback in Theobroma cacao.</title>
        <authorList>
            <person name="Ali S.S."/>
            <person name="Asman A."/>
            <person name="Shao J."/>
            <person name="Firmansyah A.P."/>
            <person name="Susilo A.W."/>
            <person name="Rosmana A."/>
            <person name="McMahon P."/>
            <person name="Junaid M."/>
            <person name="Guest D."/>
            <person name="Kheng T.Y."/>
            <person name="Meinhardt L.W."/>
            <person name="Bailey B.A."/>
        </authorList>
    </citation>
    <scope>NUCLEOTIDE SEQUENCE [LARGE SCALE GENOMIC DNA]</scope>
    <source>
        <strain evidence="2 3">CT2</strain>
    </source>
</reference>
<dbReference type="GO" id="GO:0000462">
    <property type="term" value="P:maturation of SSU-rRNA from tricistronic rRNA transcript (SSU-rRNA, 5.8S rRNA, LSU-rRNA)"/>
    <property type="evidence" value="ECO:0007669"/>
    <property type="project" value="TreeGrafter"/>
</dbReference>
<keyword evidence="3" id="KW-1185">Reference proteome</keyword>
<proteinExistence type="predicted"/>
<dbReference type="GO" id="GO:0032040">
    <property type="term" value="C:small-subunit processome"/>
    <property type="evidence" value="ECO:0007669"/>
    <property type="project" value="TreeGrafter"/>
</dbReference>